<keyword evidence="3" id="KW-0732">Signal</keyword>
<feature type="region of interest" description="Disordered" evidence="2">
    <location>
        <begin position="334"/>
        <end position="376"/>
    </location>
</feature>
<organism evidence="4 5">
    <name type="scientific">Durusdinium trenchii</name>
    <dbReference type="NCBI Taxonomy" id="1381693"/>
    <lineage>
        <taxon>Eukaryota</taxon>
        <taxon>Sar</taxon>
        <taxon>Alveolata</taxon>
        <taxon>Dinophyceae</taxon>
        <taxon>Suessiales</taxon>
        <taxon>Symbiodiniaceae</taxon>
        <taxon>Durusdinium</taxon>
    </lineage>
</organism>
<evidence type="ECO:0000256" key="2">
    <source>
        <dbReference type="SAM" id="MobiDB-lite"/>
    </source>
</evidence>
<name>A0ABP0KC43_9DINO</name>
<feature type="coiled-coil region" evidence="1">
    <location>
        <begin position="219"/>
        <end position="286"/>
    </location>
</feature>
<gene>
    <name evidence="4" type="ORF">CCMP2556_LOCUS15516</name>
</gene>
<reference evidence="4 5" key="1">
    <citation type="submission" date="2024-02" db="EMBL/GenBank/DDBJ databases">
        <authorList>
            <person name="Chen Y."/>
            <person name="Shah S."/>
            <person name="Dougan E. K."/>
            <person name="Thang M."/>
            <person name="Chan C."/>
        </authorList>
    </citation>
    <scope>NUCLEOTIDE SEQUENCE [LARGE SCALE GENOMIC DNA]</scope>
</reference>
<feature type="region of interest" description="Disordered" evidence="2">
    <location>
        <begin position="55"/>
        <end position="115"/>
    </location>
</feature>
<feature type="compositionally biased region" description="Pro residues" evidence="2">
    <location>
        <begin position="152"/>
        <end position="168"/>
    </location>
</feature>
<proteinExistence type="predicted"/>
<accession>A0ABP0KC43</accession>
<feature type="signal peptide" evidence="3">
    <location>
        <begin position="1"/>
        <end position="23"/>
    </location>
</feature>
<dbReference type="Proteomes" id="UP001642484">
    <property type="component" value="Unassembled WGS sequence"/>
</dbReference>
<comment type="caution">
    <text evidence="4">The sequence shown here is derived from an EMBL/GenBank/DDBJ whole genome shotgun (WGS) entry which is preliminary data.</text>
</comment>
<evidence type="ECO:0000256" key="3">
    <source>
        <dbReference type="SAM" id="SignalP"/>
    </source>
</evidence>
<evidence type="ECO:0000313" key="5">
    <source>
        <dbReference type="Proteomes" id="UP001642484"/>
    </source>
</evidence>
<protein>
    <submittedName>
        <fullName evidence="4">Uncharacterized protein</fullName>
    </submittedName>
</protein>
<dbReference type="EMBL" id="CAXAMN010008147">
    <property type="protein sequence ID" value="CAK9024152.1"/>
    <property type="molecule type" value="Genomic_DNA"/>
</dbReference>
<feature type="compositionally biased region" description="Basic and acidic residues" evidence="2">
    <location>
        <begin position="350"/>
        <end position="359"/>
    </location>
</feature>
<evidence type="ECO:0000256" key="1">
    <source>
        <dbReference type="SAM" id="Coils"/>
    </source>
</evidence>
<keyword evidence="5" id="KW-1185">Reference proteome</keyword>
<feature type="chain" id="PRO_5045981500" evidence="3">
    <location>
        <begin position="24"/>
        <end position="376"/>
    </location>
</feature>
<feature type="compositionally biased region" description="Basic and acidic residues" evidence="2">
    <location>
        <begin position="72"/>
        <end position="106"/>
    </location>
</feature>
<evidence type="ECO:0000313" key="4">
    <source>
        <dbReference type="EMBL" id="CAK9024152.1"/>
    </source>
</evidence>
<keyword evidence="1" id="KW-0175">Coiled coil</keyword>
<sequence length="376" mass="41259">MGRGLALVAFVFLGLFLDHSGSGSRVASESPEEATEGARFVAEVQEQGCWKEGAQKNCNLSKHPASASRVHASRDDESKAVDVPEVKRKIEENKQKPKKGDDKESQENVLCLTPFSSRKKGGKELAGVPWVQTTPSTRIAVETVEAQGEDLPLPPAPELPQPPDPPEIPAEVRAKVEEVKKTLGPAYNQEIEAKILESAASQLAQPAKAEITHGDLNKISQAKKQYLKAKEDVAKIDKDWLHFAKTIQAAYVREQAAYKEQRAEAIKELQLKKDKLRELQDAVRRSALSQFGDQEEVPLAVAEDVYPLPQDELEEMVSDEELLAETEVKVSGSFIHAPQPFGRLAPSPTRKAEKQEGRQSKKPKNQNAVASGEPGS</sequence>
<feature type="region of interest" description="Disordered" evidence="2">
    <location>
        <begin position="148"/>
        <end position="168"/>
    </location>
</feature>